<dbReference type="CDD" id="cd00093">
    <property type="entry name" value="HTH_XRE"/>
    <property type="match status" value="1"/>
</dbReference>
<name>A0A240U715_9BURK</name>
<evidence type="ECO:0000313" key="11">
    <source>
        <dbReference type="EMBL" id="ART53658.1"/>
    </source>
</evidence>
<gene>
    <name evidence="3" type="ORF">CBP34_05005</name>
    <name evidence="4" type="ORF">CBP34_05385</name>
    <name evidence="5" type="ORF">CBP34_07945</name>
    <name evidence="6" type="ORF">CBP34_07975</name>
    <name evidence="7" type="ORF">CBP34_08055</name>
    <name evidence="8" type="ORF">CBP34_09475</name>
    <name evidence="9" type="ORF">CBP34_10270</name>
    <name evidence="10" type="ORF">CBP34_11665</name>
    <name evidence="11" type="ORF">CBP34_12285</name>
    <name evidence="12" type="ORF">CBP34_12395</name>
    <name evidence="13" type="ORF">CBP34_13185</name>
    <name evidence="14" type="ORF">CBP34_15000</name>
    <name evidence="15" type="ORF">CBP34_15445</name>
</gene>
<dbReference type="EMBL" id="CP021361">
    <property type="protein sequence ID" value="ART53658.1"/>
    <property type="molecule type" value="Genomic_DNA"/>
</dbReference>
<dbReference type="KEGG" id="acin:CBP34_05385"/>
<dbReference type="KEGG" id="acin:CBP34_09475"/>
<evidence type="ECO:0000313" key="9">
    <source>
        <dbReference type="EMBL" id="ART53606.1"/>
    </source>
</evidence>
<evidence type="ECO:0000259" key="2">
    <source>
        <dbReference type="Pfam" id="PF22483"/>
    </source>
</evidence>
<dbReference type="EMBL" id="CP021361">
    <property type="protein sequence ID" value="ART53660.1"/>
    <property type="molecule type" value="Genomic_DNA"/>
</dbReference>
<evidence type="ECO:0000313" key="7">
    <source>
        <dbReference type="EMBL" id="ART53574.1"/>
    </source>
</evidence>
<evidence type="ECO:0000313" key="13">
    <source>
        <dbReference type="EMBL" id="ART53672.1"/>
    </source>
</evidence>
<feature type="domain" description="Transposase for insertion sequence element IS21-like C-terminal" evidence="2">
    <location>
        <begin position="307"/>
        <end position="377"/>
    </location>
</feature>
<dbReference type="NCBIfam" id="NF033546">
    <property type="entry name" value="transpos_IS21"/>
    <property type="match status" value="1"/>
</dbReference>
<dbReference type="KEGG" id="acin:CBP34_12395"/>
<dbReference type="KEGG" id="acin:CBP34_05005"/>
<dbReference type="KEGG" id="acin:CBP34_10270"/>
<dbReference type="EMBL" id="CP021361">
    <property type="protein sequence ID" value="ART53606.1"/>
    <property type="molecule type" value="Genomic_DNA"/>
</dbReference>
<evidence type="ECO:0000313" key="4">
    <source>
        <dbReference type="EMBL" id="ART53514.1"/>
    </source>
</evidence>
<dbReference type="RefSeq" id="WP_087748263.1">
    <property type="nucleotide sequence ID" value="NZ_CP021361.1"/>
</dbReference>
<sequence>MDMIGRIRHLYARKNKSEREISRMTGLSRNTVAKWLHGEVDGPPRYRRSEQPNKLTAFHDALMLALKADARRPKHERRTAKALYAEIRQAGYEGGYTRVTDFIRAWRQSEGQGAAVNAFVPLAFELGEAFQFDWSEEGMVIGGIYYRVQVSHMKLCASRAFWLVAYPSQGHEMLFDAHTRSFAALGGVARRGIYDNMKTAVDKVKKGKGRIVNERFATMCAHYLYDPDFCNVASGWEKGVVEKNVQDSRRRIWIDAAQIKFGSFTELNAWLGQRCRALWDEVRHPEHKQFSVSEMLEHERAHLMPMPLPFDGYVEKPARVSSTCLVSVARNRYSVPCERVGQMVSTRLYPGRVVIVADDEVIARHERLSNAGETRYDWQHYIPLLQRKPGALRNGAPFADMPEPLQRLRRGLLRNPGGDRVMAQVLAIVLGAGLDAVLVAIELALESGAPGKVSVEHVVNVLSRLNAQPAPPTAATRLKVTTPPLANTARYDSLRADTADSAVGATTEGARHED</sequence>
<dbReference type="PANTHER" id="PTHR35004">
    <property type="entry name" value="TRANSPOSASE RV3428C-RELATED"/>
    <property type="match status" value="1"/>
</dbReference>
<dbReference type="EMBL" id="CP021361">
    <property type="protein sequence ID" value="ART53645.1"/>
    <property type="molecule type" value="Genomic_DNA"/>
</dbReference>
<dbReference type="EMBL" id="CP021361">
    <property type="protein sequence ID" value="ART53593.1"/>
    <property type="molecule type" value="Genomic_DNA"/>
</dbReference>
<feature type="region of interest" description="Disordered" evidence="1">
    <location>
        <begin position="489"/>
        <end position="514"/>
    </location>
</feature>
<evidence type="ECO:0000313" key="14">
    <source>
        <dbReference type="EMBL" id="ART53706.1"/>
    </source>
</evidence>
<organism evidence="10 16">
    <name type="scientific">Acidovorax carolinensis</name>
    <dbReference type="NCBI Taxonomy" id="553814"/>
    <lineage>
        <taxon>Bacteria</taxon>
        <taxon>Pseudomonadati</taxon>
        <taxon>Pseudomonadota</taxon>
        <taxon>Betaproteobacteria</taxon>
        <taxon>Burkholderiales</taxon>
        <taxon>Comamonadaceae</taxon>
        <taxon>Acidovorax</taxon>
    </lineage>
</organism>
<dbReference type="EMBL" id="CP021361">
    <property type="protein sequence ID" value="ART53672.1"/>
    <property type="molecule type" value="Genomic_DNA"/>
</dbReference>
<dbReference type="KEGG" id="acin:CBP34_07975"/>
<dbReference type="EMBL" id="CP021361">
    <property type="protein sequence ID" value="ART53514.1"/>
    <property type="molecule type" value="Genomic_DNA"/>
</dbReference>
<evidence type="ECO:0000313" key="12">
    <source>
        <dbReference type="EMBL" id="ART53660.1"/>
    </source>
</evidence>
<dbReference type="InterPro" id="IPR001387">
    <property type="entry name" value="Cro/C1-type_HTH"/>
</dbReference>
<protein>
    <submittedName>
        <fullName evidence="10">IS21 family transposase</fullName>
    </submittedName>
</protein>
<keyword evidence="16" id="KW-1185">Reference proteome</keyword>
<evidence type="ECO:0000313" key="5">
    <source>
        <dbReference type="EMBL" id="ART53570.1"/>
    </source>
</evidence>
<dbReference type="PANTHER" id="PTHR35004:SF7">
    <property type="entry name" value="INTEGRASE PROTEIN"/>
    <property type="match status" value="1"/>
</dbReference>
<proteinExistence type="predicted"/>
<reference evidence="10 16" key="1">
    <citation type="submission" date="2017-05" db="EMBL/GenBank/DDBJ databases">
        <title>Polyphasic characterization of four soil-derived phenanthrene-degrading Acidovorax strains and proposal of Acidovorax phenanthrenivorans sp. nov.</title>
        <authorList>
            <person name="Singleton D.R."/>
            <person name="Lee J."/>
            <person name="Dickey A.N."/>
            <person name="Stroud A."/>
            <person name="Scholl E.H."/>
            <person name="Wright F.A."/>
            <person name="Aitken M.D."/>
        </authorList>
    </citation>
    <scope>NUCLEOTIDE SEQUENCE [LARGE SCALE GENOMIC DNA]</scope>
    <source>
        <strain evidence="10">NA3</strain>
    </source>
</reference>
<dbReference type="KEGG" id="acin:CBP34_12285"/>
<accession>A0A240U715</accession>
<dbReference type="KEGG" id="acin:CBP34_08055"/>
<dbReference type="InterPro" id="IPR054353">
    <property type="entry name" value="IstA-like_C"/>
</dbReference>
<dbReference type="EMBL" id="CP021361">
    <property type="protein sequence ID" value="ART53706.1"/>
    <property type="molecule type" value="Genomic_DNA"/>
</dbReference>
<dbReference type="KEGG" id="acin:CBP34_11665"/>
<dbReference type="EMBL" id="CP021361">
    <property type="protein sequence ID" value="ART53502.1"/>
    <property type="molecule type" value="Genomic_DNA"/>
</dbReference>
<dbReference type="EMBL" id="CP021361">
    <property type="protein sequence ID" value="ART53718.1"/>
    <property type="molecule type" value="Genomic_DNA"/>
</dbReference>
<evidence type="ECO:0000313" key="6">
    <source>
        <dbReference type="EMBL" id="ART53572.1"/>
    </source>
</evidence>
<evidence type="ECO:0000313" key="10">
    <source>
        <dbReference type="EMBL" id="ART53645.1"/>
    </source>
</evidence>
<dbReference type="KEGG" id="acin:CBP34_15000"/>
<evidence type="ECO:0000313" key="16">
    <source>
        <dbReference type="Proteomes" id="UP000194432"/>
    </source>
</evidence>
<dbReference type="KEGG" id="acin:CBP34_07945"/>
<dbReference type="EMBL" id="CP021361">
    <property type="protein sequence ID" value="ART53572.1"/>
    <property type="molecule type" value="Genomic_DNA"/>
</dbReference>
<evidence type="ECO:0000256" key="1">
    <source>
        <dbReference type="SAM" id="MobiDB-lite"/>
    </source>
</evidence>
<evidence type="ECO:0000313" key="3">
    <source>
        <dbReference type="EMBL" id="ART53502.1"/>
    </source>
</evidence>
<evidence type="ECO:0000313" key="15">
    <source>
        <dbReference type="EMBL" id="ART53718.1"/>
    </source>
</evidence>
<evidence type="ECO:0000313" key="8">
    <source>
        <dbReference type="EMBL" id="ART53593.1"/>
    </source>
</evidence>
<dbReference type="Proteomes" id="UP000194432">
    <property type="component" value="Chromosome 1"/>
</dbReference>
<dbReference type="KEGG" id="acin:CBP34_13185"/>
<dbReference type="EMBL" id="CP021361">
    <property type="protein sequence ID" value="ART53570.1"/>
    <property type="molecule type" value="Genomic_DNA"/>
</dbReference>
<dbReference type="Pfam" id="PF22483">
    <property type="entry name" value="Mu-transpos_C_2"/>
    <property type="match status" value="1"/>
</dbReference>
<dbReference type="EMBL" id="CP021361">
    <property type="protein sequence ID" value="ART53574.1"/>
    <property type="molecule type" value="Genomic_DNA"/>
</dbReference>
<dbReference type="KEGG" id="acin:CBP34_15445"/>
<dbReference type="AlphaFoldDB" id="A0A240U715"/>